<feature type="region of interest" description="Disordered" evidence="1">
    <location>
        <begin position="216"/>
        <end position="236"/>
    </location>
</feature>
<feature type="compositionally biased region" description="Basic residues" evidence="1">
    <location>
        <begin position="226"/>
        <end position="236"/>
    </location>
</feature>
<reference evidence="2 3" key="1">
    <citation type="journal article" date="2018" name="Sci. Rep.">
        <title>Comparative genomics provides insights into the lifestyle and reveals functional heterogeneity of dark septate endophytic fungi.</title>
        <authorList>
            <person name="Knapp D.G."/>
            <person name="Nemeth J.B."/>
            <person name="Barry K."/>
            <person name="Hainaut M."/>
            <person name="Henrissat B."/>
            <person name="Johnson J."/>
            <person name="Kuo A."/>
            <person name="Lim J.H.P."/>
            <person name="Lipzen A."/>
            <person name="Nolan M."/>
            <person name="Ohm R.A."/>
            <person name="Tamas L."/>
            <person name="Grigoriev I.V."/>
            <person name="Spatafora J.W."/>
            <person name="Nagy L.G."/>
            <person name="Kovacs G.M."/>
        </authorList>
    </citation>
    <scope>NUCLEOTIDE SEQUENCE [LARGE SCALE GENOMIC DNA]</scope>
    <source>
        <strain evidence="2 3">DSE2036</strain>
    </source>
</reference>
<dbReference type="EMBL" id="KZ805318">
    <property type="protein sequence ID" value="PVI04903.1"/>
    <property type="molecule type" value="Genomic_DNA"/>
</dbReference>
<feature type="region of interest" description="Disordered" evidence="1">
    <location>
        <begin position="1"/>
        <end position="30"/>
    </location>
</feature>
<feature type="compositionally biased region" description="Basic and acidic residues" evidence="1">
    <location>
        <begin position="13"/>
        <end position="27"/>
    </location>
</feature>
<feature type="region of interest" description="Disordered" evidence="1">
    <location>
        <begin position="144"/>
        <end position="167"/>
    </location>
</feature>
<sequence length="236" mass="27096">MQNRGGDGQAAREPIRETKQSYQEGRRISSNNCFSLPSKELFPARRYNEEEIVRLRDTVGVEDPEEEFHQARDRYQNALKPLTQPPKWDSWLDEYEQAVTEAEREKVGEVLSLKSMYGISSKQLPRLIQPGAKRLAFLATEEESTFSATSSNEDPPRATIQKNRARSRQPITKCSACGLGHNVENCYYVHKSKAPEWFKPRAKVGATIQKRLREDKELKEQVQISKRARTGTSARR</sequence>
<evidence type="ECO:0000256" key="1">
    <source>
        <dbReference type="SAM" id="MobiDB-lite"/>
    </source>
</evidence>
<organism evidence="2 3">
    <name type="scientific">Periconia macrospinosa</name>
    <dbReference type="NCBI Taxonomy" id="97972"/>
    <lineage>
        <taxon>Eukaryota</taxon>
        <taxon>Fungi</taxon>
        <taxon>Dikarya</taxon>
        <taxon>Ascomycota</taxon>
        <taxon>Pezizomycotina</taxon>
        <taxon>Dothideomycetes</taxon>
        <taxon>Pleosporomycetidae</taxon>
        <taxon>Pleosporales</taxon>
        <taxon>Massarineae</taxon>
        <taxon>Periconiaceae</taxon>
        <taxon>Periconia</taxon>
    </lineage>
</organism>
<evidence type="ECO:0000313" key="3">
    <source>
        <dbReference type="Proteomes" id="UP000244855"/>
    </source>
</evidence>
<dbReference type="STRING" id="97972.A0A2V1E2X2"/>
<dbReference type="Proteomes" id="UP000244855">
    <property type="component" value="Unassembled WGS sequence"/>
</dbReference>
<proteinExistence type="predicted"/>
<protein>
    <submittedName>
        <fullName evidence="2">Uncharacterized protein</fullName>
    </submittedName>
</protein>
<dbReference type="AlphaFoldDB" id="A0A2V1E2X2"/>
<accession>A0A2V1E2X2</accession>
<keyword evidence="3" id="KW-1185">Reference proteome</keyword>
<gene>
    <name evidence="2" type="ORF">DM02DRAFT_689845</name>
</gene>
<name>A0A2V1E2X2_9PLEO</name>
<evidence type="ECO:0000313" key="2">
    <source>
        <dbReference type="EMBL" id="PVI04903.1"/>
    </source>
</evidence>